<evidence type="ECO:0000313" key="15">
    <source>
        <dbReference type="Proteomes" id="UP000604825"/>
    </source>
</evidence>
<organism evidence="14 15">
    <name type="scientific">Miscanthus lutarioriparius</name>
    <dbReference type="NCBI Taxonomy" id="422564"/>
    <lineage>
        <taxon>Eukaryota</taxon>
        <taxon>Viridiplantae</taxon>
        <taxon>Streptophyta</taxon>
        <taxon>Embryophyta</taxon>
        <taxon>Tracheophyta</taxon>
        <taxon>Spermatophyta</taxon>
        <taxon>Magnoliopsida</taxon>
        <taxon>Liliopsida</taxon>
        <taxon>Poales</taxon>
        <taxon>Poaceae</taxon>
        <taxon>PACMAD clade</taxon>
        <taxon>Panicoideae</taxon>
        <taxon>Andropogonodae</taxon>
        <taxon>Andropogoneae</taxon>
        <taxon>Saccharinae</taxon>
        <taxon>Miscanthus</taxon>
    </lineage>
</organism>
<keyword evidence="9" id="KW-0472">Membrane</keyword>
<comment type="catalytic activity">
    <reaction evidence="6">
        <text>L-threonyl-[protein] + ATP = O-phospho-L-threonyl-[protein] + ADP + H(+)</text>
        <dbReference type="Rhea" id="RHEA:46608"/>
        <dbReference type="Rhea" id="RHEA-COMP:11060"/>
        <dbReference type="Rhea" id="RHEA-COMP:11605"/>
        <dbReference type="ChEBI" id="CHEBI:15378"/>
        <dbReference type="ChEBI" id="CHEBI:30013"/>
        <dbReference type="ChEBI" id="CHEBI:30616"/>
        <dbReference type="ChEBI" id="CHEBI:61977"/>
        <dbReference type="ChEBI" id="CHEBI:456216"/>
        <dbReference type="EC" id="2.7.11.1"/>
    </reaction>
</comment>
<dbReference type="SMART" id="SM00473">
    <property type="entry name" value="PAN_AP"/>
    <property type="match status" value="1"/>
</dbReference>
<dbReference type="InterPro" id="IPR001480">
    <property type="entry name" value="Bulb-type_lectin_dom"/>
</dbReference>
<comment type="catalytic activity">
    <reaction evidence="7">
        <text>L-seryl-[protein] + ATP = O-phospho-L-seryl-[protein] + ADP + H(+)</text>
        <dbReference type="Rhea" id="RHEA:17989"/>
        <dbReference type="Rhea" id="RHEA-COMP:9863"/>
        <dbReference type="Rhea" id="RHEA-COMP:11604"/>
        <dbReference type="ChEBI" id="CHEBI:15378"/>
        <dbReference type="ChEBI" id="CHEBI:29999"/>
        <dbReference type="ChEBI" id="CHEBI:30616"/>
        <dbReference type="ChEBI" id="CHEBI:83421"/>
        <dbReference type="ChEBI" id="CHEBI:456216"/>
        <dbReference type="EC" id="2.7.11.1"/>
    </reaction>
</comment>
<feature type="transmembrane region" description="Helical" evidence="9">
    <location>
        <begin position="435"/>
        <end position="455"/>
    </location>
</feature>
<dbReference type="GO" id="GO:0048544">
    <property type="term" value="P:recognition of pollen"/>
    <property type="evidence" value="ECO:0007669"/>
    <property type="project" value="InterPro"/>
</dbReference>
<dbReference type="InterPro" id="IPR000719">
    <property type="entry name" value="Prot_kinase_dom"/>
</dbReference>
<keyword evidence="5" id="KW-0675">Receptor</keyword>
<evidence type="ECO:0000256" key="2">
    <source>
        <dbReference type="ARBA" id="ARBA00012513"/>
    </source>
</evidence>
<keyword evidence="9" id="KW-1133">Transmembrane helix</keyword>
<evidence type="ECO:0000313" key="14">
    <source>
        <dbReference type="EMBL" id="CAD6273085.1"/>
    </source>
</evidence>
<dbReference type="PROSITE" id="PS50927">
    <property type="entry name" value="BULB_LECTIN"/>
    <property type="match status" value="1"/>
</dbReference>
<feature type="domain" description="Protein kinase" evidence="11">
    <location>
        <begin position="503"/>
        <end position="675"/>
    </location>
</feature>
<name>A0A811RR40_9POAL</name>
<dbReference type="PROSITE" id="PS00107">
    <property type="entry name" value="PROTEIN_KINASE_ATP"/>
    <property type="match status" value="1"/>
</dbReference>
<dbReference type="Proteomes" id="UP000604825">
    <property type="component" value="Unassembled WGS sequence"/>
</dbReference>
<dbReference type="Pfam" id="PF01453">
    <property type="entry name" value="B_lectin"/>
    <property type="match status" value="1"/>
</dbReference>
<keyword evidence="9" id="KW-0812">Transmembrane</keyword>
<accession>A0A811RR40</accession>
<keyword evidence="4" id="KW-1015">Disulfide bond</keyword>
<dbReference type="SMART" id="SM00219">
    <property type="entry name" value="TyrKc"/>
    <property type="match status" value="1"/>
</dbReference>
<dbReference type="InterPro" id="IPR003609">
    <property type="entry name" value="Pan_app"/>
</dbReference>
<dbReference type="Gene3D" id="3.30.200.20">
    <property type="entry name" value="Phosphorylase Kinase, domain 1"/>
    <property type="match status" value="1"/>
</dbReference>
<protein>
    <recommendedName>
        <fullName evidence="2">non-specific serine/threonine protein kinase</fullName>
        <ecNumber evidence="2">2.7.11.1</ecNumber>
    </recommendedName>
</protein>
<dbReference type="SUPFAM" id="SSF56112">
    <property type="entry name" value="Protein kinase-like (PK-like)"/>
    <property type="match status" value="1"/>
</dbReference>
<dbReference type="PROSITE" id="PS50011">
    <property type="entry name" value="PROTEIN_KINASE_DOM"/>
    <property type="match status" value="1"/>
</dbReference>
<keyword evidence="8" id="KW-0547">Nucleotide-binding</keyword>
<dbReference type="PANTHER" id="PTHR32444">
    <property type="entry name" value="BULB-TYPE LECTIN DOMAIN-CONTAINING PROTEIN"/>
    <property type="match status" value="1"/>
</dbReference>
<dbReference type="PROSITE" id="PS50948">
    <property type="entry name" value="PAN"/>
    <property type="match status" value="1"/>
</dbReference>
<dbReference type="EMBL" id="CAJGYO010000016">
    <property type="protein sequence ID" value="CAD6273085.1"/>
    <property type="molecule type" value="Genomic_DNA"/>
</dbReference>
<dbReference type="OrthoDB" id="660360at2759"/>
<dbReference type="InterPro" id="IPR011009">
    <property type="entry name" value="Kinase-like_dom_sf"/>
</dbReference>
<dbReference type="GO" id="GO:0004674">
    <property type="term" value="F:protein serine/threonine kinase activity"/>
    <property type="evidence" value="ECO:0007669"/>
    <property type="project" value="UniProtKB-EC"/>
</dbReference>
<comment type="caution">
    <text evidence="14">The sequence shown here is derived from an EMBL/GenBank/DDBJ whole genome shotgun (WGS) entry which is preliminary data.</text>
</comment>
<dbReference type="GO" id="GO:0016020">
    <property type="term" value="C:membrane"/>
    <property type="evidence" value="ECO:0007669"/>
    <property type="project" value="UniProtKB-SubCell"/>
</dbReference>
<evidence type="ECO:0000256" key="6">
    <source>
        <dbReference type="ARBA" id="ARBA00047899"/>
    </source>
</evidence>
<feature type="binding site" evidence="8">
    <location>
        <position position="531"/>
    </location>
    <ligand>
        <name>ATP</name>
        <dbReference type="ChEBI" id="CHEBI:30616"/>
    </ligand>
</feature>
<dbReference type="Pfam" id="PF00954">
    <property type="entry name" value="S_locus_glycop"/>
    <property type="match status" value="1"/>
</dbReference>
<proteinExistence type="predicted"/>
<gene>
    <name evidence="14" type="ORF">NCGR_LOCUS56353</name>
</gene>
<keyword evidence="15" id="KW-1185">Reference proteome</keyword>
<evidence type="ECO:0000259" key="11">
    <source>
        <dbReference type="PROSITE" id="PS50011"/>
    </source>
</evidence>
<reference evidence="14" key="1">
    <citation type="submission" date="2020-10" db="EMBL/GenBank/DDBJ databases">
        <authorList>
            <person name="Han B."/>
            <person name="Lu T."/>
            <person name="Zhao Q."/>
            <person name="Huang X."/>
            <person name="Zhao Y."/>
        </authorList>
    </citation>
    <scope>NUCLEOTIDE SEQUENCE</scope>
</reference>
<dbReference type="GO" id="GO:0005524">
    <property type="term" value="F:ATP binding"/>
    <property type="evidence" value="ECO:0007669"/>
    <property type="project" value="UniProtKB-UniRule"/>
</dbReference>
<evidence type="ECO:0000259" key="13">
    <source>
        <dbReference type="PROSITE" id="PS50948"/>
    </source>
</evidence>
<evidence type="ECO:0000256" key="10">
    <source>
        <dbReference type="SAM" id="SignalP"/>
    </source>
</evidence>
<feature type="chain" id="PRO_5032606747" description="non-specific serine/threonine protein kinase" evidence="10">
    <location>
        <begin position="21"/>
        <end position="675"/>
    </location>
</feature>
<dbReference type="Pfam" id="PF08276">
    <property type="entry name" value="PAN_2"/>
    <property type="match status" value="1"/>
</dbReference>
<dbReference type="InterPro" id="IPR036426">
    <property type="entry name" value="Bulb-type_lectin_dom_sf"/>
</dbReference>
<evidence type="ECO:0000256" key="3">
    <source>
        <dbReference type="ARBA" id="ARBA00022729"/>
    </source>
</evidence>
<dbReference type="InterPro" id="IPR000858">
    <property type="entry name" value="S_locus_glycoprot_dom"/>
</dbReference>
<dbReference type="InterPro" id="IPR020635">
    <property type="entry name" value="Tyr_kinase_cat_dom"/>
</dbReference>
<dbReference type="CDD" id="cd00028">
    <property type="entry name" value="B_lectin"/>
    <property type="match status" value="1"/>
</dbReference>
<feature type="domain" description="Bulb-type lectin" evidence="12">
    <location>
        <begin position="24"/>
        <end position="152"/>
    </location>
</feature>
<dbReference type="InterPro" id="IPR017441">
    <property type="entry name" value="Protein_kinase_ATP_BS"/>
</dbReference>
<dbReference type="Pfam" id="PF07714">
    <property type="entry name" value="PK_Tyr_Ser-Thr"/>
    <property type="match status" value="1"/>
</dbReference>
<keyword evidence="8" id="KW-0067">ATP-binding</keyword>
<dbReference type="GO" id="GO:0051707">
    <property type="term" value="P:response to other organism"/>
    <property type="evidence" value="ECO:0007669"/>
    <property type="project" value="UniProtKB-ARBA"/>
</dbReference>
<dbReference type="InterPro" id="IPR001245">
    <property type="entry name" value="Ser-Thr/Tyr_kinase_cat_dom"/>
</dbReference>
<dbReference type="AlphaFoldDB" id="A0A811RR40"/>
<evidence type="ECO:0000256" key="4">
    <source>
        <dbReference type="ARBA" id="ARBA00023157"/>
    </source>
</evidence>
<dbReference type="SMART" id="SM00108">
    <property type="entry name" value="B_lectin"/>
    <property type="match status" value="1"/>
</dbReference>
<keyword evidence="3 10" id="KW-0732">Signal</keyword>
<evidence type="ECO:0000259" key="12">
    <source>
        <dbReference type="PROSITE" id="PS50927"/>
    </source>
</evidence>
<evidence type="ECO:0000256" key="1">
    <source>
        <dbReference type="ARBA" id="ARBA00004479"/>
    </source>
</evidence>
<dbReference type="CDD" id="cd01098">
    <property type="entry name" value="PAN_AP_plant"/>
    <property type="match status" value="1"/>
</dbReference>
<dbReference type="PANTHER" id="PTHR32444:SF142">
    <property type="entry name" value="RECEPTOR-LIKE SERINE_THREONINE-PROTEIN KINASE"/>
    <property type="match status" value="1"/>
</dbReference>
<dbReference type="SUPFAM" id="SSF51110">
    <property type="entry name" value="alpha-D-mannose-specific plant lectins"/>
    <property type="match status" value="1"/>
</dbReference>
<dbReference type="EC" id="2.7.11.1" evidence="2"/>
<feature type="signal peptide" evidence="10">
    <location>
        <begin position="1"/>
        <end position="20"/>
    </location>
</feature>
<evidence type="ECO:0000256" key="7">
    <source>
        <dbReference type="ARBA" id="ARBA00048679"/>
    </source>
</evidence>
<dbReference type="FunFam" id="3.30.200.20:FF:000402">
    <property type="entry name" value="Serine/threonine-protein kinase"/>
    <property type="match status" value="1"/>
</dbReference>
<comment type="subcellular location">
    <subcellularLocation>
        <location evidence="1">Membrane</location>
        <topology evidence="1">Single-pass type I membrane protein</topology>
    </subcellularLocation>
</comment>
<sequence>MARACIIIPILILLFSSSLRQQSSDQLTQTKPLSPGDVLISKDGAFALGFFSAGKSNKSIYIAIWYNKVPERTVVWIANRDSPVIDPSSAKLAITGKPELVLSDSQGRTRWTTTITTNSTTAGGTGASAALLSSGNFVLRTPTGKTIWQSFDHPTDTLLPSMRLLLNHKAQVPTRLVSWKGPDDPSTGNFSYGVDPNSNLQFFTWHGNLPYSRSSVINSASMSTGMSLGNGSSVIYQAIVDTRNDLYYTYKIPEGAPYMRLWLDYTGKIRTQSWNSNASSWMVVFERPHSSCDLYASCGPFGYCDSVGDVPTCRCPEGFDPIDGVNYSRGCQRKETLRCRKEDSFVTLPAMKAPDKFLYLSNRSFDQCAAECSRNCSCVAYAYTGLSLSDSNGDTSRCLVWTGDLIDMEKASFADNFYLRVAGSPVQKKSNLNKILLPIIAFVLLLTFTALVWTCKRRGRRQKKKVQNRVILEYLRSPDETGDKNIEFPFISFEDIVAATDHFSDSNMLGKGGFGKVYKGVLAGTKEVAVKRLSKSSVQGMEEFRNEVVLIAKLQHKNLVKLIGCCIHEDERLLAWNLWKDGKVDHLVDSFVVESSCPLDEVSRCVQIVLLCVQDDPSSRPFMAAVVSMLENRTTPLPTPKQPSYFAQRSYKPGKAGDHWEVSMNEMSLTALEGR</sequence>
<feature type="domain" description="Apple" evidence="13">
    <location>
        <begin position="339"/>
        <end position="422"/>
    </location>
</feature>
<dbReference type="Gene3D" id="2.90.10.10">
    <property type="entry name" value="Bulb-type lectin domain"/>
    <property type="match status" value="1"/>
</dbReference>
<evidence type="ECO:0000256" key="8">
    <source>
        <dbReference type="PROSITE-ProRule" id="PRU10141"/>
    </source>
</evidence>
<evidence type="ECO:0000256" key="9">
    <source>
        <dbReference type="SAM" id="Phobius"/>
    </source>
</evidence>
<evidence type="ECO:0000256" key="5">
    <source>
        <dbReference type="ARBA" id="ARBA00023170"/>
    </source>
</evidence>
<dbReference type="GO" id="GO:0004713">
    <property type="term" value="F:protein tyrosine kinase activity"/>
    <property type="evidence" value="ECO:0007669"/>
    <property type="project" value="InterPro"/>
</dbReference>